<evidence type="ECO:0000313" key="2">
    <source>
        <dbReference type="Proteomes" id="UP001153269"/>
    </source>
</evidence>
<name>A0A9N7Z3Y2_PLEPL</name>
<dbReference type="AlphaFoldDB" id="A0A9N7Z3Y2"/>
<proteinExistence type="predicted"/>
<comment type="caution">
    <text evidence="1">The sequence shown here is derived from an EMBL/GenBank/DDBJ whole genome shotgun (WGS) entry which is preliminary data.</text>
</comment>
<dbReference type="Proteomes" id="UP001153269">
    <property type="component" value="Unassembled WGS sequence"/>
</dbReference>
<gene>
    <name evidence="1" type="ORF">PLEPLA_LOCUS36826</name>
</gene>
<organism evidence="1 2">
    <name type="scientific">Pleuronectes platessa</name>
    <name type="common">European plaice</name>
    <dbReference type="NCBI Taxonomy" id="8262"/>
    <lineage>
        <taxon>Eukaryota</taxon>
        <taxon>Metazoa</taxon>
        <taxon>Chordata</taxon>
        <taxon>Craniata</taxon>
        <taxon>Vertebrata</taxon>
        <taxon>Euteleostomi</taxon>
        <taxon>Actinopterygii</taxon>
        <taxon>Neopterygii</taxon>
        <taxon>Teleostei</taxon>
        <taxon>Neoteleostei</taxon>
        <taxon>Acanthomorphata</taxon>
        <taxon>Carangaria</taxon>
        <taxon>Pleuronectiformes</taxon>
        <taxon>Pleuronectoidei</taxon>
        <taxon>Pleuronectidae</taxon>
        <taxon>Pleuronectes</taxon>
    </lineage>
</organism>
<keyword evidence="2" id="KW-1185">Reference proteome</keyword>
<dbReference type="EMBL" id="CADEAL010004003">
    <property type="protein sequence ID" value="CAB1449146.1"/>
    <property type="molecule type" value="Genomic_DNA"/>
</dbReference>
<reference evidence="1" key="1">
    <citation type="submission" date="2020-03" db="EMBL/GenBank/DDBJ databases">
        <authorList>
            <person name="Weist P."/>
        </authorList>
    </citation>
    <scope>NUCLEOTIDE SEQUENCE</scope>
</reference>
<accession>A0A9N7Z3Y2</accession>
<protein>
    <submittedName>
        <fullName evidence="1">Uncharacterized protein</fullName>
    </submittedName>
</protein>
<evidence type="ECO:0000313" key="1">
    <source>
        <dbReference type="EMBL" id="CAB1449146.1"/>
    </source>
</evidence>
<sequence length="131" mass="14753">MLGSAARTYLRDSTALTDYCTMRECDPLNLSKLRQEAAGAVGCVPRGSLKNKQTRRLKLLRIYGQTEGPASLQRSVVHSLLQAAEVHEELCRQPRFPFYPHTRRMLVISSHAGEHPSHPVCAVQHFSTFHQ</sequence>